<gene>
    <name evidence="1" type="ORF">SAMN07250955_101342</name>
</gene>
<dbReference type="EMBL" id="FYEH01000001">
    <property type="protein sequence ID" value="SNB53123.1"/>
    <property type="molecule type" value="Genomic_DNA"/>
</dbReference>
<accession>A0A212Q1H0</accession>
<organism evidence="1 2">
    <name type="scientific">Arboricoccus pini</name>
    <dbReference type="NCBI Taxonomy" id="1963835"/>
    <lineage>
        <taxon>Bacteria</taxon>
        <taxon>Pseudomonadati</taxon>
        <taxon>Pseudomonadota</taxon>
        <taxon>Alphaproteobacteria</taxon>
        <taxon>Geminicoccales</taxon>
        <taxon>Geminicoccaceae</taxon>
        <taxon>Arboricoccus</taxon>
    </lineage>
</organism>
<keyword evidence="2" id="KW-1185">Reference proteome</keyword>
<keyword evidence="1" id="KW-0489">Methyltransferase</keyword>
<evidence type="ECO:0000313" key="1">
    <source>
        <dbReference type="EMBL" id="SNB53123.1"/>
    </source>
</evidence>
<dbReference type="AlphaFoldDB" id="A0A212Q1H0"/>
<evidence type="ECO:0000313" key="2">
    <source>
        <dbReference type="Proteomes" id="UP000197065"/>
    </source>
</evidence>
<proteinExistence type="predicted"/>
<dbReference type="RefSeq" id="WP_088559649.1">
    <property type="nucleotide sequence ID" value="NZ_FYEH01000001.1"/>
</dbReference>
<dbReference type="GO" id="GO:0032259">
    <property type="term" value="P:methylation"/>
    <property type="evidence" value="ECO:0007669"/>
    <property type="project" value="UniProtKB-KW"/>
</dbReference>
<dbReference type="Gene3D" id="3.40.50.150">
    <property type="entry name" value="Vaccinia Virus protein VP39"/>
    <property type="match status" value="1"/>
</dbReference>
<protein>
    <submittedName>
        <fullName evidence="1">Methyltransferase domain-containing protein</fullName>
    </submittedName>
</protein>
<sequence>MGWQLDRPVRRRLGALLSLVGNRRPQGFLVPYRHADRARPGRSLAIERLLRQHETAAFAWLTRAAAELEILEPLLGQPPAPRFKQDWFPRLDGLLAFTMVAACRPRRIVEIGSGHSTRFMAAAIARHGLSCELTAIDPTPRADIKRLPIRHEARLFDTKCLPLTAGLEADDILFIDSSHVAMPGTDVDLLLGEVVPTLAAGVVVHIHDIFLPEPYPASWKWRGYNEQSLVSALLLGGVIEPLIANHWMVAQHEAMLRQLRLDRIELPAGAFESSLWGRRTGSNPSPGSLSSG</sequence>
<dbReference type="Proteomes" id="UP000197065">
    <property type="component" value="Unassembled WGS sequence"/>
</dbReference>
<dbReference type="SUPFAM" id="SSF53335">
    <property type="entry name" value="S-adenosyl-L-methionine-dependent methyltransferases"/>
    <property type="match status" value="1"/>
</dbReference>
<name>A0A212Q1H0_9PROT</name>
<dbReference type="OrthoDB" id="9795498at2"/>
<dbReference type="InterPro" id="IPR029063">
    <property type="entry name" value="SAM-dependent_MTases_sf"/>
</dbReference>
<reference evidence="1 2" key="1">
    <citation type="submission" date="2017-06" db="EMBL/GenBank/DDBJ databases">
        <authorList>
            <person name="Kim H.J."/>
            <person name="Triplett B.A."/>
        </authorList>
    </citation>
    <scope>NUCLEOTIDE SEQUENCE [LARGE SCALE GENOMIC DNA]</scope>
    <source>
        <strain evidence="1 2">B29T1</strain>
    </source>
</reference>
<dbReference type="Pfam" id="PF13578">
    <property type="entry name" value="Methyltransf_24"/>
    <property type="match status" value="1"/>
</dbReference>
<keyword evidence="1" id="KW-0808">Transferase</keyword>
<dbReference type="GO" id="GO:0008168">
    <property type="term" value="F:methyltransferase activity"/>
    <property type="evidence" value="ECO:0007669"/>
    <property type="project" value="UniProtKB-KW"/>
</dbReference>